<evidence type="ECO:0008006" key="4">
    <source>
        <dbReference type="Google" id="ProtNLM"/>
    </source>
</evidence>
<feature type="transmembrane region" description="Helical" evidence="1">
    <location>
        <begin position="50"/>
        <end position="71"/>
    </location>
</feature>
<evidence type="ECO:0000313" key="3">
    <source>
        <dbReference type="Proteomes" id="UP000076935"/>
    </source>
</evidence>
<accession>A0A177KXV8</accession>
<dbReference type="InterPro" id="IPR009845">
    <property type="entry name" value="DUF1405"/>
</dbReference>
<reference evidence="2 3" key="1">
    <citation type="submission" date="2016-01" db="EMBL/GenBank/DDBJ databases">
        <title>Investigation of taxonomic status of Bacillus aminovorans.</title>
        <authorList>
            <person name="Verma A."/>
            <person name="Pal Y."/>
            <person name="Krishnamurthi S."/>
        </authorList>
    </citation>
    <scope>NUCLEOTIDE SEQUENCE [LARGE SCALE GENOMIC DNA]</scope>
    <source>
        <strain evidence="2 3">DSM 1314</strain>
    </source>
</reference>
<evidence type="ECO:0000256" key="1">
    <source>
        <dbReference type="SAM" id="Phobius"/>
    </source>
</evidence>
<dbReference type="STRING" id="29332.AWH48_04195"/>
<sequence>MLYFFLSNRSFMWTLFLVNLVGTVYGYIWYMPQLEQTPAIYLPFVPDSPTASLFFTVALFGLLIGRGWGLIQALAVMTLFKYGIWAVVMNILTLIVTGHLSWLGWMLVASHFGMAIQGLLYAPFFKVKVIHLMIAATWTLHNEIIDYVYMQYPVYSQLHLYIQEIGYFTFWLSIISIFVTWYMCVRSSRTTWR</sequence>
<dbReference type="PANTHER" id="PTHR40042:SF1">
    <property type="entry name" value="DUF1405 DOMAIN-CONTAINING PROTEIN"/>
    <property type="match status" value="1"/>
</dbReference>
<keyword evidence="3" id="KW-1185">Reference proteome</keyword>
<comment type="caution">
    <text evidence="2">The sequence shown here is derived from an EMBL/GenBank/DDBJ whole genome shotgun (WGS) entry which is preliminary data.</text>
</comment>
<keyword evidence="1" id="KW-0472">Membrane</keyword>
<feature type="transmembrane region" description="Helical" evidence="1">
    <location>
        <begin position="12"/>
        <end position="30"/>
    </location>
</feature>
<protein>
    <recommendedName>
        <fullName evidence="4">DUF1405 domain-containing protein</fullName>
    </recommendedName>
</protein>
<dbReference type="Pfam" id="PF07187">
    <property type="entry name" value="DUF1405"/>
    <property type="match status" value="1"/>
</dbReference>
<gene>
    <name evidence="2" type="ORF">AWH49_05995</name>
</gene>
<dbReference type="PANTHER" id="PTHR40042">
    <property type="entry name" value="HYPOTHETICAL MEMBRANE SPANNING PROTEIN"/>
    <property type="match status" value="1"/>
</dbReference>
<keyword evidence="1" id="KW-1133">Transmembrane helix</keyword>
<dbReference type="AlphaFoldDB" id="A0A177KXV8"/>
<evidence type="ECO:0000313" key="2">
    <source>
        <dbReference type="EMBL" id="OAH58238.1"/>
    </source>
</evidence>
<feature type="transmembrane region" description="Helical" evidence="1">
    <location>
        <begin position="165"/>
        <end position="185"/>
    </location>
</feature>
<organism evidence="2 3">
    <name type="scientific">Domibacillus aminovorans</name>
    <dbReference type="NCBI Taxonomy" id="29332"/>
    <lineage>
        <taxon>Bacteria</taxon>
        <taxon>Bacillati</taxon>
        <taxon>Bacillota</taxon>
        <taxon>Bacilli</taxon>
        <taxon>Bacillales</taxon>
        <taxon>Bacillaceae</taxon>
        <taxon>Domibacillus</taxon>
    </lineage>
</organism>
<proteinExistence type="predicted"/>
<feature type="transmembrane region" description="Helical" evidence="1">
    <location>
        <begin position="78"/>
        <end position="96"/>
    </location>
</feature>
<feature type="transmembrane region" description="Helical" evidence="1">
    <location>
        <begin position="129"/>
        <end position="150"/>
    </location>
</feature>
<dbReference type="Proteomes" id="UP000076935">
    <property type="component" value="Unassembled WGS sequence"/>
</dbReference>
<keyword evidence="1" id="KW-0812">Transmembrane</keyword>
<dbReference type="RefSeq" id="WP_063966891.1">
    <property type="nucleotide sequence ID" value="NZ_JBCNAN010000021.1"/>
</dbReference>
<name>A0A177KXV8_9BACI</name>
<dbReference type="EMBL" id="LQWY01000073">
    <property type="protein sequence ID" value="OAH58238.1"/>
    <property type="molecule type" value="Genomic_DNA"/>
</dbReference>